<dbReference type="Gene3D" id="3.30.450.40">
    <property type="match status" value="1"/>
</dbReference>
<organism evidence="3">
    <name type="scientific">plant metagenome</name>
    <dbReference type="NCBI Taxonomy" id="1297885"/>
    <lineage>
        <taxon>unclassified sequences</taxon>
        <taxon>metagenomes</taxon>
        <taxon>organismal metagenomes</taxon>
    </lineage>
</organism>
<proteinExistence type="predicted"/>
<evidence type="ECO:0000313" key="4">
    <source>
        <dbReference type="EMBL" id="VFS31302.1"/>
    </source>
</evidence>
<dbReference type="EMBL" id="CAADII010000012">
    <property type="protein sequence ID" value="VFR53457.1"/>
    <property type="molecule type" value="Genomic_DNA"/>
</dbReference>
<dbReference type="InterPro" id="IPR007435">
    <property type="entry name" value="DUF484"/>
</dbReference>
<evidence type="ECO:0000313" key="3">
    <source>
        <dbReference type="EMBL" id="VFR94846.1"/>
    </source>
</evidence>
<accession>A0A484V849</accession>
<sequence length="244" mass="25924">MSTAATHADELSAETVARFLQDHPAFLQEHAEVFATLEVPHPHQSRAISLGERQILTLRERQRELEWRLNELVHNASTNEGIGAQVQQWCERLLAEQHAERLPALVTLGLAEVFDLKDVGLRLWAPLAIEGGTAGESVSDTLRAYADALKAPYCGPAVPAQASKEAAATPGEADACAEAASWLATPPGSMALVPLRPTPDSPAFGLLVLGSPDAERFAAGMGTSFLARIGRLGSAALARLTPQA</sequence>
<dbReference type="PANTHER" id="PTHR38765">
    <property type="entry name" value="DUF484 DOMAIN-CONTAINING PROTEIN"/>
    <property type="match status" value="1"/>
</dbReference>
<reference evidence="3" key="1">
    <citation type="submission" date="2019-03" db="EMBL/GenBank/DDBJ databases">
        <authorList>
            <person name="Danneels B."/>
        </authorList>
    </citation>
    <scope>NUCLEOTIDE SEQUENCE</scope>
</reference>
<name>A0A484V849_9ZZZZ</name>
<evidence type="ECO:0000313" key="1">
    <source>
        <dbReference type="EMBL" id="VFR53457.1"/>
    </source>
</evidence>
<dbReference type="EMBL" id="CAADIK010000008">
    <property type="protein sequence ID" value="VFR62548.1"/>
    <property type="molecule type" value="Genomic_DNA"/>
</dbReference>
<evidence type="ECO:0008006" key="5">
    <source>
        <dbReference type="Google" id="ProtNLM"/>
    </source>
</evidence>
<dbReference type="Pfam" id="PF04340">
    <property type="entry name" value="DUF484"/>
    <property type="match status" value="1"/>
</dbReference>
<dbReference type="InterPro" id="IPR029016">
    <property type="entry name" value="GAF-like_dom_sf"/>
</dbReference>
<dbReference type="EMBL" id="CAADIP010000042">
    <property type="protein sequence ID" value="VFR94846.1"/>
    <property type="molecule type" value="Genomic_DNA"/>
</dbReference>
<gene>
    <name evidence="1" type="ORF">BRI6_4395</name>
    <name evidence="2" type="ORF">BRI9_4455</name>
    <name evidence="3" type="ORF">IVO3_4452</name>
    <name evidence="4" type="ORF">RAN7_4384</name>
</gene>
<dbReference type="EMBL" id="CAADIZ010000063">
    <property type="protein sequence ID" value="VFS31302.1"/>
    <property type="molecule type" value="Genomic_DNA"/>
</dbReference>
<protein>
    <recommendedName>
        <fullName evidence="5">DUF484 family protein</fullName>
    </recommendedName>
</protein>
<evidence type="ECO:0000313" key="2">
    <source>
        <dbReference type="EMBL" id="VFR62548.1"/>
    </source>
</evidence>
<dbReference type="AlphaFoldDB" id="A0A484V849"/>
<dbReference type="PANTHER" id="PTHR38765:SF1">
    <property type="entry name" value="DUF484 DOMAIN-CONTAINING PROTEIN"/>
    <property type="match status" value="1"/>
</dbReference>